<feature type="region of interest" description="Disordered" evidence="7">
    <location>
        <begin position="113"/>
        <end position="183"/>
    </location>
</feature>
<keyword evidence="10" id="KW-1185">Reference proteome</keyword>
<dbReference type="PROSITE" id="PS00107">
    <property type="entry name" value="PROTEIN_KINASE_ATP"/>
    <property type="match status" value="1"/>
</dbReference>
<evidence type="ECO:0000313" key="9">
    <source>
        <dbReference type="EMBL" id="KAF2492382.1"/>
    </source>
</evidence>
<keyword evidence="3 6" id="KW-0547">Nucleotide-binding</keyword>
<organism evidence="9 10">
    <name type="scientific">Lophium mytilinum</name>
    <dbReference type="NCBI Taxonomy" id="390894"/>
    <lineage>
        <taxon>Eukaryota</taxon>
        <taxon>Fungi</taxon>
        <taxon>Dikarya</taxon>
        <taxon>Ascomycota</taxon>
        <taxon>Pezizomycotina</taxon>
        <taxon>Dothideomycetes</taxon>
        <taxon>Pleosporomycetidae</taxon>
        <taxon>Mytilinidiales</taxon>
        <taxon>Mytilinidiaceae</taxon>
        <taxon>Lophium</taxon>
    </lineage>
</organism>
<evidence type="ECO:0000256" key="1">
    <source>
        <dbReference type="ARBA" id="ARBA00022527"/>
    </source>
</evidence>
<dbReference type="SMART" id="SM00220">
    <property type="entry name" value="S_TKc"/>
    <property type="match status" value="1"/>
</dbReference>
<keyword evidence="5 6" id="KW-0067">ATP-binding</keyword>
<evidence type="ECO:0000256" key="7">
    <source>
        <dbReference type="SAM" id="MobiDB-lite"/>
    </source>
</evidence>
<reference evidence="9" key="1">
    <citation type="journal article" date="2020" name="Stud. Mycol.">
        <title>101 Dothideomycetes genomes: a test case for predicting lifestyles and emergence of pathogens.</title>
        <authorList>
            <person name="Haridas S."/>
            <person name="Albert R."/>
            <person name="Binder M."/>
            <person name="Bloem J."/>
            <person name="Labutti K."/>
            <person name="Salamov A."/>
            <person name="Andreopoulos B."/>
            <person name="Baker S."/>
            <person name="Barry K."/>
            <person name="Bills G."/>
            <person name="Bluhm B."/>
            <person name="Cannon C."/>
            <person name="Castanera R."/>
            <person name="Culley D."/>
            <person name="Daum C."/>
            <person name="Ezra D."/>
            <person name="Gonzalez J."/>
            <person name="Henrissat B."/>
            <person name="Kuo A."/>
            <person name="Liang C."/>
            <person name="Lipzen A."/>
            <person name="Lutzoni F."/>
            <person name="Magnuson J."/>
            <person name="Mondo S."/>
            <person name="Nolan M."/>
            <person name="Ohm R."/>
            <person name="Pangilinan J."/>
            <person name="Park H.-J."/>
            <person name="Ramirez L."/>
            <person name="Alfaro M."/>
            <person name="Sun H."/>
            <person name="Tritt A."/>
            <person name="Yoshinaga Y."/>
            <person name="Zwiers L.-H."/>
            <person name="Turgeon B."/>
            <person name="Goodwin S."/>
            <person name="Spatafora J."/>
            <person name="Crous P."/>
            <person name="Grigoriev I."/>
        </authorList>
    </citation>
    <scope>NUCLEOTIDE SEQUENCE</scope>
    <source>
        <strain evidence="9">CBS 269.34</strain>
    </source>
</reference>
<feature type="compositionally biased region" description="Low complexity" evidence="7">
    <location>
        <begin position="155"/>
        <end position="169"/>
    </location>
</feature>
<feature type="region of interest" description="Disordered" evidence="7">
    <location>
        <begin position="198"/>
        <end position="248"/>
    </location>
</feature>
<dbReference type="PANTHER" id="PTHR45646:SF11">
    <property type="entry name" value="SERINE_THREONINE-PROTEIN KINASE DOA"/>
    <property type="match status" value="1"/>
</dbReference>
<keyword evidence="1" id="KW-0723">Serine/threonine-protein kinase</keyword>
<keyword evidence="4 9" id="KW-0418">Kinase</keyword>
<protein>
    <submittedName>
        <fullName evidence="9">Kinase-like protein</fullName>
    </submittedName>
</protein>
<dbReference type="EMBL" id="MU004194">
    <property type="protein sequence ID" value="KAF2492382.1"/>
    <property type="molecule type" value="Genomic_DNA"/>
</dbReference>
<evidence type="ECO:0000256" key="4">
    <source>
        <dbReference type="ARBA" id="ARBA00022777"/>
    </source>
</evidence>
<proteinExistence type="predicted"/>
<dbReference type="InterPro" id="IPR011009">
    <property type="entry name" value="Kinase-like_dom_sf"/>
</dbReference>
<dbReference type="InterPro" id="IPR051175">
    <property type="entry name" value="CLK_kinases"/>
</dbReference>
<dbReference type="AlphaFoldDB" id="A0A6A6QJI2"/>
<feature type="compositionally biased region" description="Low complexity" evidence="7">
    <location>
        <begin position="1"/>
        <end position="27"/>
    </location>
</feature>
<evidence type="ECO:0000256" key="3">
    <source>
        <dbReference type="ARBA" id="ARBA00022741"/>
    </source>
</evidence>
<dbReference type="Gene3D" id="1.10.510.10">
    <property type="entry name" value="Transferase(Phosphotransferase) domain 1"/>
    <property type="match status" value="1"/>
</dbReference>
<dbReference type="PROSITE" id="PS50011">
    <property type="entry name" value="PROTEIN_KINASE_DOM"/>
    <property type="match status" value="1"/>
</dbReference>
<evidence type="ECO:0000259" key="8">
    <source>
        <dbReference type="PROSITE" id="PS50011"/>
    </source>
</evidence>
<dbReference type="GO" id="GO:0004674">
    <property type="term" value="F:protein serine/threonine kinase activity"/>
    <property type="evidence" value="ECO:0007669"/>
    <property type="project" value="UniProtKB-KW"/>
</dbReference>
<feature type="compositionally biased region" description="Basic and acidic residues" evidence="7">
    <location>
        <begin position="228"/>
        <end position="244"/>
    </location>
</feature>
<dbReference type="PROSITE" id="PS00108">
    <property type="entry name" value="PROTEIN_KINASE_ST"/>
    <property type="match status" value="1"/>
</dbReference>
<dbReference type="OrthoDB" id="283111at2759"/>
<feature type="compositionally biased region" description="Polar residues" evidence="7">
    <location>
        <begin position="31"/>
        <end position="55"/>
    </location>
</feature>
<dbReference type="SUPFAM" id="SSF56112">
    <property type="entry name" value="Protein kinase-like (PK-like)"/>
    <property type="match status" value="1"/>
</dbReference>
<feature type="region of interest" description="Disordered" evidence="7">
    <location>
        <begin position="1"/>
        <end position="100"/>
    </location>
</feature>
<name>A0A6A6QJI2_9PEZI</name>
<dbReference type="GO" id="GO:0005524">
    <property type="term" value="F:ATP binding"/>
    <property type="evidence" value="ECO:0007669"/>
    <property type="project" value="UniProtKB-UniRule"/>
</dbReference>
<evidence type="ECO:0000313" key="10">
    <source>
        <dbReference type="Proteomes" id="UP000799750"/>
    </source>
</evidence>
<gene>
    <name evidence="9" type="ORF">BU16DRAFT_112095</name>
</gene>
<keyword evidence="2" id="KW-0808">Transferase</keyword>
<dbReference type="Proteomes" id="UP000799750">
    <property type="component" value="Unassembled WGS sequence"/>
</dbReference>
<feature type="binding site" evidence="6">
    <location>
        <position position="327"/>
    </location>
    <ligand>
        <name>ATP</name>
        <dbReference type="ChEBI" id="CHEBI:30616"/>
    </ligand>
</feature>
<evidence type="ECO:0000256" key="2">
    <source>
        <dbReference type="ARBA" id="ARBA00022679"/>
    </source>
</evidence>
<dbReference type="GO" id="GO:0043484">
    <property type="term" value="P:regulation of RNA splicing"/>
    <property type="evidence" value="ECO:0007669"/>
    <property type="project" value="TreeGrafter"/>
</dbReference>
<dbReference type="Gene3D" id="3.30.200.20">
    <property type="entry name" value="Phosphorylase Kinase, domain 1"/>
    <property type="match status" value="1"/>
</dbReference>
<dbReference type="InterPro" id="IPR008271">
    <property type="entry name" value="Ser/Thr_kinase_AS"/>
</dbReference>
<feature type="domain" description="Protein kinase" evidence="8">
    <location>
        <begin position="298"/>
        <end position="655"/>
    </location>
</feature>
<evidence type="ECO:0000256" key="5">
    <source>
        <dbReference type="ARBA" id="ARBA00022840"/>
    </source>
</evidence>
<sequence length="687" mass="77533">MSTPSTATATLPPHHQYYSHHQAYQPPGVNGQASNGSSRLGNSLYNGYSSGTSNSDIRRTATGHPRQPAAPEMAHTNGHTAARQDSRGSKRNPNWNDFYKNGVPKEIIVIDDDDDEPASHPQRQPQASRPIANGPTRHTDKKRKTTASTAYDPVYNQQTSYSTTQTPYYDESPSKNTISTDRTTSAINTTAATSLGSTASNGTYIPPLENGVVGQKRKRTTRQATQAEAKEAREAKRREIDPHGDPFSLYVPPPNPPIKAKEVFVQVVPDKSYMKDQKVDDEDGHYIVTPEADLTERYQIVKLLGQGTFGKVVEAFDRRKGTRCAIKVIRSVPKYRDASRIELRVLSTLSSNDKQNQNRCIHLRDCFDFRNHICIVTDLYGQSVFDFLKSNAFVPFPSTHIQKFAKQLLTSVAFLHDLNLIHTDLKPENILLVNNGYQTFTYNRTVPSSSTTNSRSARHRKVLLDPEIRLIDFGSATFNDEYHSSVVSTRHYRAPEIILNLGWSYPCDIWSIGCILVEFFTGDALFQTHDNLEHLAMMEAVCGGKLDKEIIKAVHKDGRGSSRSSNAATAYFKNSRLDYPNGETPKASRKYVKAMKKLQVNRTTNSLVNDLRPLQDTIPPITEFNKKFLDLLRRIFVYDPKKRITAKQALQHDWFKETLMDDGTEAHKIRLEREKKQLIRAQAEGRY</sequence>
<evidence type="ECO:0000256" key="6">
    <source>
        <dbReference type="PROSITE-ProRule" id="PRU10141"/>
    </source>
</evidence>
<dbReference type="CDD" id="cd14134">
    <property type="entry name" value="PKc_CLK"/>
    <property type="match status" value="1"/>
</dbReference>
<dbReference type="InterPro" id="IPR000719">
    <property type="entry name" value="Prot_kinase_dom"/>
</dbReference>
<dbReference type="GO" id="GO:0005634">
    <property type="term" value="C:nucleus"/>
    <property type="evidence" value="ECO:0007669"/>
    <property type="project" value="TreeGrafter"/>
</dbReference>
<dbReference type="Pfam" id="PF00069">
    <property type="entry name" value="Pkinase"/>
    <property type="match status" value="1"/>
</dbReference>
<dbReference type="InterPro" id="IPR017441">
    <property type="entry name" value="Protein_kinase_ATP_BS"/>
</dbReference>
<dbReference type="PANTHER" id="PTHR45646">
    <property type="entry name" value="SERINE/THREONINE-PROTEIN KINASE DOA-RELATED"/>
    <property type="match status" value="1"/>
</dbReference>
<accession>A0A6A6QJI2</accession>